<feature type="compositionally biased region" description="Basic and acidic residues" evidence="2">
    <location>
        <begin position="436"/>
        <end position="451"/>
    </location>
</feature>
<proteinExistence type="predicted"/>
<evidence type="ECO:0000313" key="3">
    <source>
        <dbReference type="EMBL" id="KAG2393161.1"/>
    </source>
</evidence>
<dbReference type="RefSeq" id="XP_044555055.1">
    <property type="nucleotide sequence ID" value="XM_044699958.1"/>
</dbReference>
<feature type="compositionally biased region" description="Low complexity" evidence="2">
    <location>
        <begin position="654"/>
        <end position="679"/>
    </location>
</feature>
<evidence type="ECO:0000313" key="4">
    <source>
        <dbReference type="Proteomes" id="UP000816034"/>
    </source>
</evidence>
<sequence>MKLKTENNSLDDEDDEYEQEYDYDENGEYNTEADEYHSDHDEQNYENTNNYGKTSKYKYPQYEEYELDEEDEKLLREEMLGFSEQNGYRNEHAETENNALSEQEPRFSEEELISKVSEINKLALRIDIIKRSLDESDESREQVEILKSEMESIVDLVCQVVQVERKIEQYVNNENTCSSSIIPLVRLLKDDIRKYFQSQQRNYSKPFVQLETSNTHLEENSEHGEQELLQEEDRSFSSDENEQPISDEGSEGSEEEEYHPSVDPEADVDGSDEYSSILDLNLPEISYLENLQELCIKKSFNLIEERGRREKALLNYHLCELSYKENFKHEALTLVQQLIRNYENELDQLNKNCERLITEAKEIARNTKRPFRKHKISTPEKLKIEKIEPLDTSSIITPRSTKEPRVLTPSQIKEIQENKALQNMYNRLEASLSRTPKVEKEAAKPPIETKRVNVTSGHDTLDSIDSKSQNEKKVRAVSPETARKLAAERLKEKKQREKEQKEKEQQERAEKIKKLEEICQKQQALILREQKSANTKKYLEEILSFDSDEEEQMKQIEEIEKRKMEEEKISEARKKAILRAKEKKKKELEREKELEEERKRKEAEKWRKRDEALAAFKLKQEIEKEKGIHKEADLINHQQAPPPPAQSTDRSKSKSNVPTPSTSSSNTQMKKPTSVTSTTTKEETKKKSSTTTTNSHNKAKRKTTALVPTSPLLEGLDHDEGEVDFLQFSPPPPMFSSSKPPSNNKK</sequence>
<feature type="compositionally biased region" description="Acidic residues" evidence="2">
    <location>
        <begin position="9"/>
        <end position="33"/>
    </location>
</feature>
<organism evidence="3 4">
    <name type="scientific">Naegleria lovaniensis</name>
    <name type="common">Amoeba</name>
    <dbReference type="NCBI Taxonomy" id="51637"/>
    <lineage>
        <taxon>Eukaryota</taxon>
        <taxon>Discoba</taxon>
        <taxon>Heterolobosea</taxon>
        <taxon>Tetramitia</taxon>
        <taxon>Eutetramitia</taxon>
        <taxon>Vahlkampfiidae</taxon>
        <taxon>Naegleria</taxon>
    </lineage>
</organism>
<comment type="caution">
    <text evidence="3">The sequence shown here is derived from an EMBL/GenBank/DDBJ whole genome shotgun (WGS) entry which is preliminary data.</text>
</comment>
<reference evidence="3 4" key="1">
    <citation type="journal article" date="2018" name="BMC Genomics">
        <title>The genome of Naegleria lovaniensis, the basis for a comparative approach to unravel pathogenicity factors of the human pathogenic amoeba N. fowleri.</title>
        <authorList>
            <person name="Liechti N."/>
            <person name="Schurch N."/>
            <person name="Bruggmann R."/>
            <person name="Wittwer M."/>
        </authorList>
    </citation>
    <scope>NUCLEOTIDE SEQUENCE [LARGE SCALE GENOMIC DNA]</scope>
    <source>
        <strain evidence="3 4">ATCC 30569</strain>
    </source>
</reference>
<gene>
    <name evidence="3" type="ORF">C9374_009738</name>
</gene>
<feature type="region of interest" description="Disordered" evidence="2">
    <location>
        <begin position="627"/>
        <end position="746"/>
    </location>
</feature>
<feature type="compositionally biased region" description="Basic and acidic residues" evidence="2">
    <location>
        <begin position="459"/>
        <end position="474"/>
    </location>
</feature>
<feature type="compositionally biased region" description="Basic and acidic residues" evidence="2">
    <location>
        <begin position="34"/>
        <end position="43"/>
    </location>
</feature>
<feature type="compositionally biased region" description="Acidic residues" evidence="2">
    <location>
        <begin position="248"/>
        <end position="257"/>
    </location>
</feature>
<protein>
    <submittedName>
        <fullName evidence="3">Uncharacterized protein</fullName>
    </submittedName>
</protein>
<feature type="coiled-coil region" evidence="1">
    <location>
        <begin position="332"/>
        <end position="366"/>
    </location>
</feature>
<dbReference type="AlphaFoldDB" id="A0AA88H5I0"/>
<accession>A0AA88H5I0</accession>
<keyword evidence="1" id="KW-0175">Coiled coil</keyword>
<feature type="region of interest" description="Disordered" evidence="2">
    <location>
        <begin position="1"/>
        <end position="56"/>
    </location>
</feature>
<dbReference type="GeneID" id="68102192"/>
<feature type="coiled-coil region" evidence="1">
    <location>
        <begin position="129"/>
        <end position="173"/>
    </location>
</feature>
<dbReference type="Proteomes" id="UP000816034">
    <property type="component" value="Unassembled WGS sequence"/>
</dbReference>
<feature type="region of interest" description="Disordered" evidence="2">
    <location>
        <begin position="87"/>
        <end position="106"/>
    </location>
</feature>
<feature type="region of interest" description="Disordered" evidence="2">
    <location>
        <begin position="580"/>
        <end position="610"/>
    </location>
</feature>
<evidence type="ECO:0000256" key="2">
    <source>
        <dbReference type="SAM" id="MobiDB-lite"/>
    </source>
</evidence>
<keyword evidence="4" id="KW-1185">Reference proteome</keyword>
<feature type="region of interest" description="Disordered" evidence="2">
    <location>
        <begin position="431"/>
        <end position="483"/>
    </location>
</feature>
<feature type="compositionally biased region" description="Basic and acidic residues" evidence="2">
    <location>
        <begin position="216"/>
        <end position="237"/>
    </location>
</feature>
<evidence type="ECO:0000256" key="1">
    <source>
        <dbReference type="SAM" id="Coils"/>
    </source>
</evidence>
<feature type="region of interest" description="Disordered" evidence="2">
    <location>
        <begin position="216"/>
        <end position="272"/>
    </location>
</feature>
<feature type="compositionally biased region" description="Basic and acidic residues" evidence="2">
    <location>
        <begin position="585"/>
        <end position="610"/>
    </location>
</feature>
<name>A0AA88H5I0_NAELO</name>
<feature type="compositionally biased region" description="Low complexity" evidence="2">
    <location>
        <begin position="735"/>
        <end position="746"/>
    </location>
</feature>
<dbReference type="EMBL" id="PYSW02000003">
    <property type="protein sequence ID" value="KAG2393161.1"/>
    <property type="molecule type" value="Genomic_DNA"/>
</dbReference>